<keyword evidence="1" id="KW-0472">Membrane</keyword>
<keyword evidence="1" id="KW-1133">Transmembrane helix</keyword>
<gene>
    <name evidence="2" type="ORF">E1284_35325</name>
</gene>
<dbReference type="RefSeq" id="WP_131944511.1">
    <property type="nucleotide sequence ID" value="NZ_BAAAMX010000021.1"/>
</dbReference>
<dbReference type="EMBL" id="SMJW01000300">
    <property type="protein sequence ID" value="TDC05505.1"/>
    <property type="molecule type" value="Genomic_DNA"/>
</dbReference>
<proteinExistence type="predicted"/>
<keyword evidence="3" id="KW-1185">Reference proteome</keyword>
<protein>
    <recommendedName>
        <fullName evidence="4">PH domain-containing protein</fullName>
    </recommendedName>
</protein>
<organism evidence="2 3">
    <name type="scientific">Actinomadura bangladeshensis</name>
    <dbReference type="NCBI Taxonomy" id="453573"/>
    <lineage>
        <taxon>Bacteria</taxon>
        <taxon>Bacillati</taxon>
        <taxon>Actinomycetota</taxon>
        <taxon>Actinomycetes</taxon>
        <taxon>Streptosporangiales</taxon>
        <taxon>Thermomonosporaceae</taxon>
        <taxon>Actinomadura</taxon>
    </lineage>
</organism>
<evidence type="ECO:0008006" key="4">
    <source>
        <dbReference type="Google" id="ProtNLM"/>
    </source>
</evidence>
<evidence type="ECO:0000313" key="3">
    <source>
        <dbReference type="Proteomes" id="UP000295431"/>
    </source>
</evidence>
<dbReference type="Proteomes" id="UP000295431">
    <property type="component" value="Unassembled WGS sequence"/>
</dbReference>
<dbReference type="AlphaFoldDB" id="A0A4R4N9H2"/>
<reference evidence="2 3" key="1">
    <citation type="submission" date="2019-03" db="EMBL/GenBank/DDBJ databases">
        <title>Draft genome sequences of novel Actinobacteria.</title>
        <authorList>
            <person name="Sahin N."/>
            <person name="Ay H."/>
            <person name="Saygin H."/>
        </authorList>
    </citation>
    <scope>NUCLEOTIDE SEQUENCE [LARGE SCALE GENOMIC DNA]</scope>
    <source>
        <strain evidence="2 3">DSM 45347</strain>
    </source>
</reference>
<dbReference type="OrthoDB" id="3477699at2"/>
<keyword evidence="1" id="KW-0812">Transmembrane</keyword>
<comment type="caution">
    <text evidence="2">The sequence shown here is derived from an EMBL/GenBank/DDBJ whole genome shotgun (WGS) entry which is preliminary data.</text>
</comment>
<accession>A0A4R4N9H2</accession>
<sequence length="161" mass="17265">MVCSVALIVFLAASPDRGSGFWLGMSIVLFCLWPVSLIGTLLACFSWFVQVRQGGAGSVARMDPTGIHIRGGQAIAWPEIESIFTRRATTGDLLLCIRPAETAEFVARAPAERQDGMRANLTAYEAPIFINLSAFWQGSTDDLSARIATLTAGRLSIATGD</sequence>
<name>A0A4R4N9H2_9ACTN</name>
<feature type="transmembrane region" description="Helical" evidence="1">
    <location>
        <begin position="25"/>
        <end position="49"/>
    </location>
</feature>
<evidence type="ECO:0000256" key="1">
    <source>
        <dbReference type="SAM" id="Phobius"/>
    </source>
</evidence>
<evidence type="ECO:0000313" key="2">
    <source>
        <dbReference type="EMBL" id="TDC05505.1"/>
    </source>
</evidence>